<comment type="caution">
    <text evidence="2">The sequence shown here is derived from an EMBL/GenBank/DDBJ whole genome shotgun (WGS) entry which is preliminary data.</text>
</comment>
<evidence type="ECO:0000313" key="4">
    <source>
        <dbReference type="Proteomes" id="UP001642409"/>
    </source>
</evidence>
<feature type="coiled-coil region" evidence="1">
    <location>
        <begin position="3"/>
        <end position="55"/>
    </location>
</feature>
<keyword evidence="4" id="KW-1185">Reference proteome</keyword>
<reference evidence="3 4" key="2">
    <citation type="submission" date="2024-07" db="EMBL/GenBank/DDBJ databases">
        <authorList>
            <person name="Akdeniz Z."/>
        </authorList>
    </citation>
    <scope>NUCLEOTIDE SEQUENCE [LARGE SCALE GENOMIC DNA]</scope>
</reference>
<dbReference type="AlphaFoldDB" id="A0AA86QEN0"/>
<accession>A0AA86QEN0</accession>
<dbReference type="EMBL" id="CATOUU010000825">
    <property type="protein sequence ID" value="CAI9951737.1"/>
    <property type="molecule type" value="Genomic_DNA"/>
</dbReference>
<sequence>MTIQEEKQKLNQMREQIQKLEQQLQDLTTTSSVQRQQYEQREKQFKEQLAYLNQLSTDQQMLQYESQINAQFKHFMTQIKIQLEKRDQQFQNQKANLQTAVDFQFQPLIQEAQENLEKTLKVSDDEILKRALPMQFVQDYQFLRQYSQELEDEYTILKKLLTANKEKLEKQRSYQQMLIREDIKQRQLIQSYKTYCDAEEIQYKEKQRKAKQVPIQTQPTYITQPQKAPSKDVQKFIDQELKQLNDMKQLPTPIRSFLNDVYKKFEYLLPKQENLKYEEVRSNKANLRLYKQRSVFEEKFQLEKLKVEKKAAFVAKIDFSVFEEIEKNSLMFETAAGML</sequence>
<organism evidence="2">
    <name type="scientific">Hexamita inflata</name>
    <dbReference type="NCBI Taxonomy" id="28002"/>
    <lineage>
        <taxon>Eukaryota</taxon>
        <taxon>Metamonada</taxon>
        <taxon>Diplomonadida</taxon>
        <taxon>Hexamitidae</taxon>
        <taxon>Hexamitinae</taxon>
        <taxon>Hexamita</taxon>
    </lineage>
</organism>
<dbReference type="EMBL" id="CAXDID020000055">
    <property type="protein sequence ID" value="CAL6007282.1"/>
    <property type="molecule type" value="Genomic_DNA"/>
</dbReference>
<protein>
    <submittedName>
        <fullName evidence="3">Hypothetical_protein</fullName>
    </submittedName>
</protein>
<evidence type="ECO:0000256" key="1">
    <source>
        <dbReference type="SAM" id="Coils"/>
    </source>
</evidence>
<name>A0AA86QEN0_9EUKA</name>
<evidence type="ECO:0000313" key="2">
    <source>
        <dbReference type="EMBL" id="CAI9951737.1"/>
    </source>
</evidence>
<reference evidence="2" key="1">
    <citation type="submission" date="2023-06" db="EMBL/GenBank/DDBJ databases">
        <authorList>
            <person name="Kurt Z."/>
        </authorList>
    </citation>
    <scope>NUCLEOTIDE SEQUENCE</scope>
</reference>
<proteinExistence type="predicted"/>
<gene>
    <name evidence="3" type="ORF">HINF_LOCUS20564</name>
    <name evidence="2" type="ORF">HINF_LOCUS39382</name>
</gene>
<dbReference type="Proteomes" id="UP001642409">
    <property type="component" value="Unassembled WGS sequence"/>
</dbReference>
<evidence type="ECO:0000313" key="3">
    <source>
        <dbReference type="EMBL" id="CAL6007282.1"/>
    </source>
</evidence>
<keyword evidence="1" id="KW-0175">Coiled coil</keyword>